<gene>
    <name evidence="2" type="ORF">PMEA_00005508</name>
</gene>
<proteinExistence type="predicted"/>
<reference evidence="2 3" key="1">
    <citation type="submission" date="2022-05" db="EMBL/GenBank/DDBJ databases">
        <authorList>
            <consortium name="Genoscope - CEA"/>
            <person name="William W."/>
        </authorList>
    </citation>
    <scope>NUCLEOTIDE SEQUENCE [LARGE SCALE GENOMIC DNA]</scope>
</reference>
<evidence type="ECO:0000256" key="1">
    <source>
        <dbReference type="SAM" id="Coils"/>
    </source>
</evidence>
<evidence type="ECO:0000313" key="2">
    <source>
        <dbReference type="EMBL" id="CAH3114539.1"/>
    </source>
</evidence>
<accession>A0AAU9WEQ1</accession>
<sequence>NFGVTPTFAQVERSKARKWKKSSENYQKAVMEEELRSKLTQLKHLKEEVQNAFKDVREECSFLRFVTTVRTLSILCNKQYIQMMKCHVNNLSCLISKKFDVDEHINNMSSYRLSFFEKLILCRGLKFSLPQKVSPIEIQASFEKAYWRIEPLLHDADEKELASSTLCSIASGPAC</sequence>
<evidence type="ECO:0000313" key="3">
    <source>
        <dbReference type="Proteomes" id="UP001159428"/>
    </source>
</evidence>
<dbReference type="AlphaFoldDB" id="A0AAU9WEQ1"/>
<protein>
    <submittedName>
        <fullName evidence="2">Uncharacterized protein</fullName>
    </submittedName>
</protein>
<name>A0AAU9WEQ1_9CNID</name>
<keyword evidence="1" id="KW-0175">Coiled coil</keyword>
<feature type="coiled-coil region" evidence="1">
    <location>
        <begin position="28"/>
        <end position="59"/>
    </location>
</feature>
<organism evidence="2 3">
    <name type="scientific">Pocillopora meandrina</name>
    <dbReference type="NCBI Taxonomy" id="46732"/>
    <lineage>
        <taxon>Eukaryota</taxon>
        <taxon>Metazoa</taxon>
        <taxon>Cnidaria</taxon>
        <taxon>Anthozoa</taxon>
        <taxon>Hexacorallia</taxon>
        <taxon>Scleractinia</taxon>
        <taxon>Astrocoeniina</taxon>
        <taxon>Pocilloporidae</taxon>
        <taxon>Pocillopora</taxon>
    </lineage>
</organism>
<feature type="non-terminal residue" evidence="2">
    <location>
        <position position="1"/>
    </location>
</feature>
<keyword evidence="3" id="KW-1185">Reference proteome</keyword>
<comment type="caution">
    <text evidence="2">The sequence shown here is derived from an EMBL/GenBank/DDBJ whole genome shotgun (WGS) entry which is preliminary data.</text>
</comment>
<dbReference type="EMBL" id="CALNXJ010000014">
    <property type="protein sequence ID" value="CAH3114539.1"/>
    <property type="molecule type" value="Genomic_DNA"/>
</dbReference>
<dbReference type="Proteomes" id="UP001159428">
    <property type="component" value="Unassembled WGS sequence"/>
</dbReference>